<dbReference type="GO" id="GO:0005737">
    <property type="term" value="C:cytoplasm"/>
    <property type="evidence" value="ECO:0007669"/>
    <property type="project" value="TreeGrafter"/>
</dbReference>
<keyword evidence="8" id="KW-1185">Reference proteome</keyword>
<dbReference type="AlphaFoldDB" id="A0A501QLW7"/>
<dbReference type="FunFam" id="3.55.40.20:FF:000001">
    <property type="entry name" value="Superoxide dismutase"/>
    <property type="match status" value="1"/>
</dbReference>
<evidence type="ECO:0000313" key="8">
    <source>
        <dbReference type="Proteomes" id="UP000319175"/>
    </source>
</evidence>
<dbReference type="PANTHER" id="PTHR43595:SF2">
    <property type="entry name" value="SMALL RIBOSOMAL SUBUNIT PROTEIN MS42"/>
    <property type="match status" value="1"/>
</dbReference>
<protein>
    <recommendedName>
        <fullName evidence="2">superoxide dismutase</fullName>
        <ecNumber evidence="2">1.15.1.1</ecNumber>
    </recommendedName>
</protein>
<sequence length="264" mass="29246">MKKTQLFLSSLVLAFVLQSCNKEKKLDEVEVPLPAATEEKAPMGNPDDVAAEPGAFKMMKLPYAYDALEPHIDARTVEIHYSKHHVGYVNNLNKAIAGTALEKQTIEEILSKLDLENKVVRNNAGGYYNHNLYWEIMGPKKGGEPTGALAEAIKKDLGSFDNFKTQLTEAATKQFGSGWAWLVVDKTGKLVIGSTPNQDNPLMPNMSISGTPILGLDVWEHAYYLKYQNKRPDYITAFFNLINWDAVAKKYEAAKTSAAPAPKV</sequence>
<proteinExistence type="inferred from homology"/>
<evidence type="ECO:0000256" key="1">
    <source>
        <dbReference type="ARBA" id="ARBA00008714"/>
    </source>
</evidence>
<dbReference type="PANTHER" id="PTHR43595">
    <property type="entry name" value="37S RIBOSOMAL PROTEIN S26, MITOCHONDRIAL"/>
    <property type="match status" value="1"/>
</dbReference>
<evidence type="ECO:0000313" key="7">
    <source>
        <dbReference type="EMBL" id="TPD73522.1"/>
    </source>
</evidence>
<gene>
    <name evidence="7" type="ORF">FJA49_01170</name>
</gene>
<accession>A0A501QLW7</accession>
<dbReference type="SUPFAM" id="SSF46609">
    <property type="entry name" value="Fe,Mn superoxide dismutase (SOD), N-terminal domain"/>
    <property type="match status" value="1"/>
</dbReference>
<reference evidence="7 8" key="1">
    <citation type="submission" date="2019-06" db="EMBL/GenBank/DDBJ databases">
        <title>Flavobacterium sp. MaA-Y11 from geoumgang.</title>
        <authorList>
            <person name="Jeong S."/>
        </authorList>
    </citation>
    <scope>NUCLEOTIDE SEQUENCE [LARGE SCALE GENOMIC DNA]</scope>
    <source>
        <strain evidence="7 8">MaA-Y11</strain>
    </source>
</reference>
<dbReference type="Gene3D" id="3.55.40.20">
    <property type="entry name" value="Iron/manganese superoxide dismutase, C-terminal domain"/>
    <property type="match status" value="1"/>
</dbReference>
<evidence type="ECO:0000256" key="2">
    <source>
        <dbReference type="ARBA" id="ARBA00012682"/>
    </source>
</evidence>
<keyword evidence="4" id="KW-0560">Oxidoreductase</keyword>
<dbReference type="Gene3D" id="1.10.287.990">
    <property type="entry name" value="Fe,Mn superoxide dismutase (SOD) domain"/>
    <property type="match status" value="1"/>
</dbReference>
<dbReference type="InterPro" id="IPR019833">
    <property type="entry name" value="Mn/Fe_SOD_BS"/>
</dbReference>
<keyword evidence="3" id="KW-0479">Metal-binding</keyword>
<dbReference type="Pfam" id="PF02777">
    <property type="entry name" value="Sod_Fe_C"/>
    <property type="match status" value="1"/>
</dbReference>
<comment type="caution">
    <text evidence="7">The sequence shown here is derived from an EMBL/GenBank/DDBJ whole genome shotgun (WGS) entry which is preliminary data.</text>
</comment>
<evidence type="ECO:0000256" key="4">
    <source>
        <dbReference type="ARBA" id="ARBA00023002"/>
    </source>
</evidence>
<dbReference type="RefSeq" id="WP_139997978.1">
    <property type="nucleotide sequence ID" value="NZ_VFJE01000047.1"/>
</dbReference>
<dbReference type="InterPro" id="IPR036324">
    <property type="entry name" value="Mn/Fe_SOD_N_sf"/>
</dbReference>
<dbReference type="InterPro" id="IPR001189">
    <property type="entry name" value="Mn/Fe_SOD"/>
</dbReference>
<dbReference type="InterPro" id="IPR019831">
    <property type="entry name" value="Mn/Fe_SOD_N"/>
</dbReference>
<dbReference type="PROSITE" id="PS00088">
    <property type="entry name" value="SOD_MN"/>
    <property type="match status" value="1"/>
</dbReference>
<dbReference type="PRINTS" id="PR01703">
    <property type="entry name" value="MNSODISMTASE"/>
</dbReference>
<dbReference type="EMBL" id="VFJE01000047">
    <property type="protein sequence ID" value="TPD73522.1"/>
    <property type="molecule type" value="Genomic_DNA"/>
</dbReference>
<dbReference type="Proteomes" id="UP000319175">
    <property type="component" value="Unassembled WGS sequence"/>
</dbReference>
<organism evidence="7 8">
    <name type="scientific">Flavobacterium microcysteis</name>
    <dbReference type="NCBI Taxonomy" id="2596891"/>
    <lineage>
        <taxon>Bacteria</taxon>
        <taxon>Pseudomonadati</taxon>
        <taxon>Bacteroidota</taxon>
        <taxon>Flavobacteriia</taxon>
        <taxon>Flavobacteriales</taxon>
        <taxon>Flavobacteriaceae</taxon>
        <taxon>Flavobacterium</taxon>
    </lineage>
</organism>
<dbReference type="SUPFAM" id="SSF54719">
    <property type="entry name" value="Fe,Mn superoxide dismutase (SOD), C-terminal domain"/>
    <property type="match status" value="1"/>
</dbReference>
<evidence type="ECO:0000259" key="5">
    <source>
        <dbReference type="Pfam" id="PF00081"/>
    </source>
</evidence>
<dbReference type="GO" id="GO:0004784">
    <property type="term" value="F:superoxide dismutase activity"/>
    <property type="evidence" value="ECO:0007669"/>
    <property type="project" value="UniProtKB-EC"/>
</dbReference>
<dbReference type="InterPro" id="IPR036314">
    <property type="entry name" value="SOD_C_sf"/>
</dbReference>
<dbReference type="Pfam" id="PF00081">
    <property type="entry name" value="Sod_Fe_N"/>
    <property type="match status" value="1"/>
</dbReference>
<name>A0A501QLW7_9FLAO</name>
<comment type="similarity">
    <text evidence="1">Belongs to the iron/manganese superoxide dismutase family.</text>
</comment>
<evidence type="ECO:0000259" key="6">
    <source>
        <dbReference type="Pfam" id="PF02777"/>
    </source>
</evidence>
<feature type="domain" description="Manganese/iron superoxide dismutase N-terminal" evidence="5">
    <location>
        <begin position="56"/>
        <end position="137"/>
    </location>
</feature>
<evidence type="ECO:0000256" key="3">
    <source>
        <dbReference type="ARBA" id="ARBA00022723"/>
    </source>
</evidence>
<dbReference type="PROSITE" id="PS51257">
    <property type="entry name" value="PROKAR_LIPOPROTEIN"/>
    <property type="match status" value="1"/>
</dbReference>
<dbReference type="InterPro" id="IPR019832">
    <property type="entry name" value="Mn/Fe_SOD_C"/>
</dbReference>
<dbReference type="GO" id="GO:0046872">
    <property type="term" value="F:metal ion binding"/>
    <property type="evidence" value="ECO:0007669"/>
    <property type="project" value="UniProtKB-KW"/>
</dbReference>
<feature type="domain" description="Manganese/iron superoxide dismutase C-terminal" evidence="6">
    <location>
        <begin position="145"/>
        <end position="249"/>
    </location>
</feature>
<dbReference type="OrthoDB" id="9803125at2"/>
<dbReference type="EC" id="1.15.1.1" evidence="2"/>